<proteinExistence type="predicted"/>
<gene>
    <name evidence="3" type="ORF">RI845_11430</name>
</gene>
<dbReference type="Gene3D" id="3.30.160.670">
    <property type="match status" value="1"/>
</dbReference>
<name>A0ABY9TEK4_9GAMM</name>
<dbReference type="EMBL" id="CP134146">
    <property type="protein sequence ID" value="WNC67136.1"/>
    <property type="molecule type" value="Genomic_DNA"/>
</dbReference>
<feature type="signal peptide" evidence="1">
    <location>
        <begin position="1"/>
        <end position="24"/>
    </location>
</feature>
<dbReference type="InterPro" id="IPR025411">
    <property type="entry name" value="DUF4136"/>
</dbReference>
<reference evidence="4" key="1">
    <citation type="submission" date="2023-09" db="EMBL/GenBank/DDBJ databases">
        <authorList>
            <person name="Li S."/>
            <person name="Li X."/>
            <person name="Zhang C."/>
            <person name="Zhao Z."/>
        </authorList>
    </citation>
    <scope>NUCLEOTIDE SEQUENCE [LARGE SCALE GENOMIC DNA]</scope>
    <source>
        <strain evidence="4">SQ345</strain>
    </source>
</reference>
<keyword evidence="4" id="KW-1185">Reference proteome</keyword>
<evidence type="ECO:0000256" key="1">
    <source>
        <dbReference type="SAM" id="SignalP"/>
    </source>
</evidence>
<evidence type="ECO:0000313" key="4">
    <source>
        <dbReference type="Proteomes" id="UP001248581"/>
    </source>
</evidence>
<sequence>MKAIKLVILPILALLSACSTTYEAESDYNNAYNFNEVESYHVIGDAQYKNPYLSDMNRERINDSISAELAKLKLEQQNKSSADVLISYFVVTKDKVKVTSSPVGYGRYGAYGQTHINARDYVEGTIVIDVIDNKTHKSIWRSSINKSVKEFDTPEERSQEIAKVIKAMFSEFPSQTS</sequence>
<organism evidence="3 4">
    <name type="scientific">Thalassotalea nanhaiensis</name>
    <dbReference type="NCBI Taxonomy" id="3065648"/>
    <lineage>
        <taxon>Bacteria</taxon>
        <taxon>Pseudomonadati</taxon>
        <taxon>Pseudomonadota</taxon>
        <taxon>Gammaproteobacteria</taxon>
        <taxon>Alteromonadales</taxon>
        <taxon>Colwelliaceae</taxon>
        <taxon>Thalassotalea</taxon>
    </lineage>
</organism>
<dbReference type="PROSITE" id="PS51257">
    <property type="entry name" value="PROKAR_LIPOPROTEIN"/>
    <property type="match status" value="1"/>
</dbReference>
<keyword evidence="1" id="KW-0732">Signal</keyword>
<dbReference type="Pfam" id="PF13590">
    <property type="entry name" value="DUF4136"/>
    <property type="match status" value="1"/>
</dbReference>
<feature type="chain" id="PRO_5046920475" evidence="1">
    <location>
        <begin position="25"/>
        <end position="177"/>
    </location>
</feature>
<dbReference type="Proteomes" id="UP001248581">
    <property type="component" value="Chromosome"/>
</dbReference>
<feature type="domain" description="DUF4136" evidence="2">
    <location>
        <begin position="25"/>
        <end position="173"/>
    </location>
</feature>
<dbReference type="RefSeq" id="WP_348386300.1">
    <property type="nucleotide sequence ID" value="NZ_CP134146.1"/>
</dbReference>
<evidence type="ECO:0000259" key="2">
    <source>
        <dbReference type="Pfam" id="PF13590"/>
    </source>
</evidence>
<evidence type="ECO:0000313" key="3">
    <source>
        <dbReference type="EMBL" id="WNC67136.1"/>
    </source>
</evidence>
<protein>
    <submittedName>
        <fullName evidence="3">DUF4136 domain-containing protein</fullName>
    </submittedName>
</protein>
<accession>A0ABY9TEK4</accession>